<feature type="DNA-binding region" description="H-T-H motif" evidence="4">
    <location>
        <begin position="44"/>
        <end position="63"/>
    </location>
</feature>
<dbReference type="GO" id="GO:0003700">
    <property type="term" value="F:DNA-binding transcription factor activity"/>
    <property type="evidence" value="ECO:0007669"/>
    <property type="project" value="TreeGrafter"/>
</dbReference>
<proteinExistence type="predicted"/>
<accession>W0P5M9</accession>
<evidence type="ECO:0000259" key="5">
    <source>
        <dbReference type="PROSITE" id="PS50977"/>
    </source>
</evidence>
<evidence type="ECO:0000313" key="7">
    <source>
        <dbReference type="Proteomes" id="UP000019095"/>
    </source>
</evidence>
<dbReference type="InterPro" id="IPR009057">
    <property type="entry name" value="Homeodomain-like_sf"/>
</dbReference>
<dbReference type="PRINTS" id="PR00455">
    <property type="entry name" value="HTHTETR"/>
</dbReference>
<dbReference type="PANTHER" id="PTHR30055">
    <property type="entry name" value="HTH-TYPE TRANSCRIPTIONAL REGULATOR RUTR"/>
    <property type="match status" value="1"/>
</dbReference>
<evidence type="ECO:0000256" key="1">
    <source>
        <dbReference type="ARBA" id="ARBA00023015"/>
    </source>
</evidence>
<dbReference type="HOGENOM" id="CLU_069356_40_0_4"/>
<dbReference type="SUPFAM" id="SSF48498">
    <property type="entry name" value="Tetracyclin repressor-like, C-terminal domain"/>
    <property type="match status" value="1"/>
</dbReference>
<keyword evidence="3" id="KW-0804">Transcription</keyword>
<dbReference type="Pfam" id="PF00440">
    <property type="entry name" value="TetR_N"/>
    <property type="match status" value="1"/>
</dbReference>
<dbReference type="OrthoDB" id="5293556at2"/>
<keyword evidence="7" id="KW-1185">Reference proteome</keyword>
<evidence type="ECO:0000313" key="6">
    <source>
        <dbReference type="EMBL" id="AHG62164.1"/>
    </source>
</evidence>
<dbReference type="eggNOG" id="COG1309">
    <property type="taxonomic scope" value="Bacteria"/>
</dbReference>
<reference evidence="6 7" key="1">
    <citation type="journal article" date="2014" name="Microbiology">
        <title>Unravelling the complete genome sequence of Advenella mimigardefordensis strain DPN7T and novel insights in the catabolism of the xenobiotic polythioester precursor 3,3'-dithiodipropionate.</title>
        <authorList>
            <person name="Wubbeler J.H."/>
            <person name="Hiessl S."/>
            <person name="Schuldes J."/>
            <person name="Thurmer A."/>
            <person name="Daniel R."/>
            <person name="Steinbuchel A."/>
        </authorList>
    </citation>
    <scope>NUCLEOTIDE SEQUENCE [LARGE SCALE GENOMIC DNA]</scope>
    <source>
        <strain evidence="7">DSM 17166 / LMG 22922 / DPN7</strain>
    </source>
</reference>
<dbReference type="PANTHER" id="PTHR30055:SF220">
    <property type="entry name" value="TETR-FAMILY REGULATORY PROTEIN"/>
    <property type="match status" value="1"/>
</dbReference>
<feature type="domain" description="HTH tetR-type" evidence="5">
    <location>
        <begin position="21"/>
        <end position="81"/>
    </location>
</feature>
<gene>
    <name evidence="6" type="ORF">MIM_c00610</name>
</gene>
<dbReference type="Proteomes" id="UP000019095">
    <property type="component" value="Chromosome"/>
</dbReference>
<dbReference type="InterPro" id="IPR050109">
    <property type="entry name" value="HTH-type_TetR-like_transc_reg"/>
</dbReference>
<dbReference type="Pfam" id="PF13305">
    <property type="entry name" value="TetR_C_33"/>
    <property type="match status" value="1"/>
</dbReference>
<evidence type="ECO:0000256" key="2">
    <source>
        <dbReference type="ARBA" id="ARBA00023125"/>
    </source>
</evidence>
<evidence type="ECO:0000256" key="3">
    <source>
        <dbReference type="ARBA" id="ARBA00023163"/>
    </source>
</evidence>
<dbReference type="InterPro" id="IPR025996">
    <property type="entry name" value="MT1864/Rv1816-like_C"/>
</dbReference>
<dbReference type="PATRIC" id="fig|1247726.3.peg.66"/>
<dbReference type="Gene3D" id="1.10.357.10">
    <property type="entry name" value="Tetracycline Repressor, domain 2"/>
    <property type="match status" value="1"/>
</dbReference>
<evidence type="ECO:0000256" key="4">
    <source>
        <dbReference type="PROSITE-ProRule" id="PRU00335"/>
    </source>
</evidence>
<protein>
    <submittedName>
        <fullName evidence="6">Transcriptional regulator, TetR family</fullName>
    </submittedName>
</protein>
<name>W0P5M9_ADVMD</name>
<organism evidence="6 7">
    <name type="scientific">Advenella mimigardefordensis (strain DSM 17166 / LMG 22922 / DPN7)</name>
    <dbReference type="NCBI Taxonomy" id="1247726"/>
    <lineage>
        <taxon>Bacteria</taxon>
        <taxon>Pseudomonadati</taxon>
        <taxon>Pseudomonadota</taxon>
        <taxon>Betaproteobacteria</taxon>
        <taxon>Burkholderiales</taxon>
        <taxon>Alcaligenaceae</taxon>
    </lineage>
</organism>
<dbReference type="RefSeq" id="WP_025370760.1">
    <property type="nucleotide sequence ID" value="NZ_CP003915.1"/>
</dbReference>
<dbReference type="EMBL" id="CP003915">
    <property type="protein sequence ID" value="AHG62164.1"/>
    <property type="molecule type" value="Genomic_DNA"/>
</dbReference>
<keyword evidence="2 4" id="KW-0238">DNA-binding</keyword>
<dbReference type="InterPro" id="IPR036271">
    <property type="entry name" value="Tet_transcr_reg_TetR-rel_C_sf"/>
</dbReference>
<keyword evidence="1" id="KW-0805">Transcription regulation</keyword>
<sequence>MKTATHTPSAAGRKRRSYHHGNLAEALIEASITLIEQDGVENLSLRQAAKLAGVSPGAPFRHFSTKTALLTGVAEQAMQRLSSAIATELANTDTESPLNQFHAIGLGYLNWALAHPTHFQIVSSRTLIDFEASDYLVKENNAIRERMVVLLRQAQERKEISAAVQPDHLILSARALVYGLARMAIDGHMPEWHPQEPAALAIERALDQFVESIRRK</sequence>
<dbReference type="GO" id="GO:0000976">
    <property type="term" value="F:transcription cis-regulatory region binding"/>
    <property type="evidence" value="ECO:0007669"/>
    <property type="project" value="TreeGrafter"/>
</dbReference>
<dbReference type="SUPFAM" id="SSF46689">
    <property type="entry name" value="Homeodomain-like"/>
    <property type="match status" value="1"/>
</dbReference>
<dbReference type="KEGG" id="amim:MIM_c00610"/>
<dbReference type="InterPro" id="IPR001647">
    <property type="entry name" value="HTH_TetR"/>
</dbReference>
<dbReference type="AlphaFoldDB" id="W0P5M9"/>
<dbReference type="PROSITE" id="PS50977">
    <property type="entry name" value="HTH_TETR_2"/>
    <property type="match status" value="1"/>
</dbReference>